<gene>
    <name evidence="2" type="ORF">PgNI_07340</name>
</gene>
<dbReference type="KEGG" id="pgri:PgNI_07340"/>
<proteinExistence type="predicted"/>
<reference evidence="2" key="3">
    <citation type="submission" date="2025-08" db="UniProtKB">
        <authorList>
            <consortium name="RefSeq"/>
        </authorList>
    </citation>
    <scope>IDENTIFICATION</scope>
    <source>
        <strain evidence="2">NI907</strain>
    </source>
</reference>
<evidence type="ECO:0000313" key="1">
    <source>
        <dbReference type="Proteomes" id="UP000515153"/>
    </source>
</evidence>
<keyword evidence="1" id="KW-1185">Reference proteome</keyword>
<organism evidence="1 2">
    <name type="scientific">Pyricularia grisea</name>
    <name type="common">Crabgrass-specific blast fungus</name>
    <name type="synonym">Magnaporthe grisea</name>
    <dbReference type="NCBI Taxonomy" id="148305"/>
    <lineage>
        <taxon>Eukaryota</taxon>
        <taxon>Fungi</taxon>
        <taxon>Dikarya</taxon>
        <taxon>Ascomycota</taxon>
        <taxon>Pezizomycotina</taxon>
        <taxon>Sordariomycetes</taxon>
        <taxon>Sordariomycetidae</taxon>
        <taxon>Magnaporthales</taxon>
        <taxon>Pyriculariaceae</taxon>
        <taxon>Pyricularia</taxon>
    </lineage>
</organism>
<protein>
    <submittedName>
        <fullName evidence="2">Uncharacterized protein</fullName>
    </submittedName>
</protein>
<dbReference type="Proteomes" id="UP000515153">
    <property type="component" value="Unplaced"/>
</dbReference>
<reference evidence="2" key="2">
    <citation type="submission" date="2019-10" db="EMBL/GenBank/DDBJ databases">
        <authorList>
            <consortium name="NCBI Genome Project"/>
        </authorList>
    </citation>
    <scope>NUCLEOTIDE SEQUENCE</scope>
    <source>
        <strain evidence="2">NI907</strain>
    </source>
</reference>
<sequence>MRFATIVAIQRRRECTLALGNHGARDDEEVLACRHLCPDGLLPHQLVRSIALQPGECGRAGDKLQRRPVEALVALPGHFLEQVTAPRAVACGGELFVFDRLHIPGWVESELSDGFVGPLRVGDDGAQWDVACRQVSPWALGPLPVAGFLVDDHEVLIWYPSCQGE</sequence>
<reference evidence="2" key="1">
    <citation type="journal article" date="2019" name="Mol. Biol. Evol.">
        <title>Blast fungal genomes show frequent chromosomal changes, gene gains and losses, and effector gene turnover.</title>
        <authorList>
            <person name="Gomez Luciano L.B."/>
            <person name="Jason Tsai I."/>
            <person name="Chuma I."/>
            <person name="Tosa Y."/>
            <person name="Chen Y.H."/>
            <person name="Li J.Y."/>
            <person name="Li M.Y."/>
            <person name="Jade Lu M.Y."/>
            <person name="Nakayashiki H."/>
            <person name="Li W.H."/>
        </authorList>
    </citation>
    <scope>NUCLEOTIDE SEQUENCE</scope>
    <source>
        <strain evidence="2">NI907</strain>
    </source>
</reference>
<dbReference type="GeneID" id="41962263"/>
<dbReference type="RefSeq" id="XP_030981514.1">
    <property type="nucleotide sequence ID" value="XM_031127354.1"/>
</dbReference>
<dbReference type="AlphaFoldDB" id="A0A6P8B3C3"/>
<accession>A0A6P8B3C3</accession>
<evidence type="ECO:0000313" key="2">
    <source>
        <dbReference type="RefSeq" id="XP_030981514.1"/>
    </source>
</evidence>
<name>A0A6P8B3C3_PYRGI</name>